<gene>
    <name evidence="2" type="ORF">A6V39_00650</name>
</gene>
<protein>
    <submittedName>
        <fullName evidence="2">Uncharacterized protein</fullName>
    </submittedName>
</protein>
<evidence type="ECO:0000313" key="2">
    <source>
        <dbReference type="EMBL" id="OAL10560.1"/>
    </source>
</evidence>
<dbReference type="EMBL" id="LWUJ01000010">
    <property type="protein sequence ID" value="OAL10560.1"/>
    <property type="molecule type" value="Genomic_DNA"/>
</dbReference>
<dbReference type="AlphaFoldDB" id="A0A1A9QFT5"/>
<name>A0A1A9QFT5_9MOLU</name>
<organism evidence="2 3">
    <name type="scientific">Candidatus Mycoplasma haematobovis</name>
    <dbReference type="NCBI Taxonomy" id="432608"/>
    <lineage>
        <taxon>Bacteria</taxon>
        <taxon>Bacillati</taxon>
        <taxon>Mycoplasmatota</taxon>
        <taxon>Mollicutes</taxon>
        <taxon>Mycoplasmataceae</taxon>
        <taxon>Mycoplasma</taxon>
    </lineage>
</organism>
<dbReference type="RefSeq" id="WP_187149795.1">
    <property type="nucleotide sequence ID" value="NZ_LWUJ01000010.1"/>
</dbReference>
<comment type="caution">
    <text evidence="2">The sequence shown here is derived from an EMBL/GenBank/DDBJ whole genome shotgun (WGS) entry which is preliminary data.</text>
</comment>
<accession>A0A1A9QFT5</accession>
<keyword evidence="3" id="KW-1185">Reference proteome</keyword>
<reference evidence="3" key="1">
    <citation type="submission" date="2016-04" db="EMBL/GenBank/DDBJ databases">
        <authorList>
            <person name="Quiroz-Castaneda R.E."/>
            <person name="Martinez-Ocampo F."/>
        </authorList>
    </citation>
    <scope>NUCLEOTIDE SEQUENCE [LARGE SCALE GENOMIC DNA]</scope>
    <source>
        <strain evidence="3">INIFAP01</strain>
    </source>
</reference>
<evidence type="ECO:0000256" key="1">
    <source>
        <dbReference type="SAM" id="MobiDB-lite"/>
    </source>
</evidence>
<feature type="region of interest" description="Disordered" evidence="1">
    <location>
        <begin position="161"/>
        <end position="180"/>
    </location>
</feature>
<dbReference type="Proteomes" id="UP000077623">
    <property type="component" value="Unassembled WGS sequence"/>
</dbReference>
<proteinExistence type="predicted"/>
<sequence length="215" mass="23891">MTTLGKAGIAIASVGAVGGATTYGIYEFNKADTESNQEQTSLNNSVSFKDKLGVSVLSLTGETEQTQWTTRLKELSEAITNLPADLTSLKTGKGWKDLQQWCNTNSTSVEVTSTNYQNFETFCTWKVGDKDWTGKISADTPNTDQKWGTAHAALKKKPENTLSSELKEIHKKTSSTEDEHADKKAMHKWCIDSYKKIWTGESDETLKEVKEYCKN</sequence>
<evidence type="ECO:0000313" key="3">
    <source>
        <dbReference type="Proteomes" id="UP000077623"/>
    </source>
</evidence>